<accession>A0ABV4C8A5</accession>
<evidence type="ECO:0000313" key="1">
    <source>
        <dbReference type="EMBL" id="MEY8018749.1"/>
    </source>
</evidence>
<reference evidence="1 2" key="1">
    <citation type="submission" date="2024-08" db="EMBL/GenBank/DDBJ databases">
        <title>Mycobacterium servetensis sp. nov., a novel rapid-growing mycobacterial species recovered from a human patient in Zaragoza, Spain.</title>
        <authorList>
            <person name="Tristancho-Baro A.I."/>
            <person name="Buenestado-Serrano S."/>
            <person name="Garcia De Viedma D."/>
            <person name="Milagro-Beamonte A."/>
            <person name="Burillo N."/>
            <person name="Sanz S."/>
            <person name="Lopez-Calleja A.I."/>
            <person name="Penas-Utrilla D."/>
            <person name="Guardingo M."/>
            <person name="Garcia M.J."/>
            <person name="Vinuelas-Bayon J."/>
        </authorList>
    </citation>
    <scope>NUCLEOTIDE SEQUENCE [LARGE SCALE GENOMIC DNA]</scope>
    <source>
        <strain evidence="2">HUMS_12744610</strain>
    </source>
</reference>
<dbReference type="Proteomes" id="UP001564760">
    <property type="component" value="Unassembled WGS sequence"/>
</dbReference>
<organism evidence="1 2">
    <name type="scientific">Mycobacterium servetii</name>
    <dbReference type="NCBI Taxonomy" id="3237418"/>
    <lineage>
        <taxon>Bacteria</taxon>
        <taxon>Bacillati</taxon>
        <taxon>Actinomycetota</taxon>
        <taxon>Actinomycetes</taxon>
        <taxon>Mycobacteriales</taxon>
        <taxon>Mycobacteriaceae</taxon>
        <taxon>Mycobacterium</taxon>
    </lineage>
</organism>
<dbReference type="InterPro" id="IPR022534">
    <property type="entry name" value="DUF2563"/>
</dbReference>
<keyword evidence="2" id="KW-1185">Reference proteome</keyword>
<dbReference type="EMBL" id="JBGEDP010000001">
    <property type="protein sequence ID" value="MEY8018749.1"/>
    <property type="molecule type" value="Genomic_DNA"/>
</dbReference>
<name>A0ABV4C8A5_9MYCO</name>
<protein>
    <submittedName>
        <fullName evidence="1">DUF2563 family protein</fullName>
    </submittedName>
</protein>
<comment type="caution">
    <text evidence="1">The sequence shown here is derived from an EMBL/GenBank/DDBJ whole genome shotgun (WGS) entry which is preliminary data.</text>
</comment>
<evidence type="ECO:0000313" key="2">
    <source>
        <dbReference type="Proteomes" id="UP001564760"/>
    </source>
</evidence>
<sequence>MFVDPGLLRLGANESHRAGGHARDGADHLARGPLAAGMFGDFAAAETFHEALSAAHAEQLRSLQVHYEALSAVGSKAAYAAAEFTGMDERGAEQLRAVRDKSVS</sequence>
<gene>
    <name evidence="1" type="ORF">AB8998_29170</name>
</gene>
<proteinExistence type="predicted"/>
<dbReference type="RefSeq" id="WP_369741339.1">
    <property type="nucleotide sequence ID" value="NZ_JBGEDP010000001.1"/>
</dbReference>
<dbReference type="Pfam" id="PF10817">
    <property type="entry name" value="DUF2563"/>
    <property type="match status" value="1"/>
</dbReference>